<evidence type="ECO:0000256" key="2">
    <source>
        <dbReference type="SAM" id="MobiDB-lite"/>
    </source>
</evidence>
<comment type="function">
    <text evidence="1">Could be involved in insertion of integral membrane proteins into the membrane.</text>
</comment>
<sequence>MVLKGAVRTYQLTLRGIIGSHCRFYPHCSAYAIEALDTHGAARGSLLAAKRLLRCHPWHPGGYDPVPLPTPTPGAEEANPNCPPQSRPGEAAAHQKA</sequence>
<proteinExistence type="inferred from homology"/>
<reference evidence="3 4" key="1">
    <citation type="journal article" date="2013" name="Int. J. Syst. Evol. Microbiol.">
        <title>Roseomonas aerophila sp. nov., isolated from air.</title>
        <authorList>
            <person name="Kim S.J."/>
            <person name="Weon H.Y."/>
            <person name="Ahn J.H."/>
            <person name="Hong S.B."/>
            <person name="Seok S.J."/>
            <person name="Whang K.S."/>
            <person name="Kwon S.W."/>
        </authorList>
    </citation>
    <scope>NUCLEOTIDE SEQUENCE [LARGE SCALE GENOMIC DNA]</scope>
    <source>
        <strain evidence="3 4">NBRC 108923</strain>
    </source>
</reference>
<comment type="similarity">
    <text evidence="1">Belongs to the UPF0161 family.</text>
</comment>
<keyword evidence="1" id="KW-1003">Cell membrane</keyword>
<feature type="region of interest" description="Disordered" evidence="2">
    <location>
        <begin position="64"/>
        <end position="97"/>
    </location>
</feature>
<keyword evidence="4" id="KW-1185">Reference proteome</keyword>
<dbReference type="Proteomes" id="UP000626026">
    <property type="component" value="Unassembled WGS sequence"/>
</dbReference>
<evidence type="ECO:0000256" key="1">
    <source>
        <dbReference type="HAMAP-Rule" id="MF_00386"/>
    </source>
</evidence>
<dbReference type="EMBL" id="JACTVA010000009">
    <property type="protein sequence ID" value="MBC9206670.1"/>
    <property type="molecule type" value="Genomic_DNA"/>
</dbReference>
<comment type="caution">
    <text evidence="3">The sequence shown here is derived from an EMBL/GenBank/DDBJ whole genome shotgun (WGS) entry which is preliminary data.</text>
</comment>
<dbReference type="PANTHER" id="PTHR33383:SF1">
    <property type="entry name" value="MEMBRANE PROTEIN INSERTION EFFICIENCY FACTOR-RELATED"/>
    <property type="match status" value="1"/>
</dbReference>
<dbReference type="HAMAP" id="MF_00386">
    <property type="entry name" value="UPF0161_YidD"/>
    <property type="match status" value="1"/>
</dbReference>
<dbReference type="RefSeq" id="WP_187783912.1">
    <property type="nucleotide sequence ID" value="NZ_JACTVA010000009.1"/>
</dbReference>
<dbReference type="Pfam" id="PF01809">
    <property type="entry name" value="YidD"/>
    <property type="match status" value="1"/>
</dbReference>
<comment type="subcellular location">
    <subcellularLocation>
        <location evidence="1">Cell membrane</location>
        <topology evidence="1">Peripheral membrane protein</topology>
        <orientation evidence="1">Cytoplasmic side</orientation>
    </subcellularLocation>
</comment>
<keyword evidence="1" id="KW-0472">Membrane</keyword>
<dbReference type="InterPro" id="IPR002696">
    <property type="entry name" value="Membr_insert_effic_factor_YidD"/>
</dbReference>
<evidence type="ECO:0000313" key="3">
    <source>
        <dbReference type="EMBL" id="MBC9206670.1"/>
    </source>
</evidence>
<dbReference type="SMART" id="SM01234">
    <property type="entry name" value="Haemolytic"/>
    <property type="match status" value="1"/>
</dbReference>
<gene>
    <name evidence="3" type="primary">yidD</name>
    <name evidence="3" type="ORF">IBL26_07450</name>
</gene>
<dbReference type="NCBIfam" id="TIGR00278">
    <property type="entry name" value="membrane protein insertion efficiency factor YidD"/>
    <property type="match status" value="1"/>
</dbReference>
<dbReference type="PANTHER" id="PTHR33383">
    <property type="entry name" value="MEMBRANE PROTEIN INSERTION EFFICIENCY FACTOR-RELATED"/>
    <property type="match status" value="1"/>
</dbReference>
<protein>
    <recommendedName>
        <fullName evidence="1">Putative membrane protein insertion efficiency factor</fullName>
    </recommendedName>
</protein>
<organism evidence="3 4">
    <name type="scientific">Teichococcus aerophilus</name>
    <dbReference type="NCBI Taxonomy" id="1224513"/>
    <lineage>
        <taxon>Bacteria</taxon>
        <taxon>Pseudomonadati</taxon>
        <taxon>Pseudomonadota</taxon>
        <taxon>Alphaproteobacteria</taxon>
        <taxon>Acetobacterales</taxon>
        <taxon>Roseomonadaceae</taxon>
        <taxon>Roseomonas</taxon>
    </lineage>
</organism>
<accession>A0ABR7RJB3</accession>
<name>A0ABR7RJB3_9PROT</name>
<evidence type="ECO:0000313" key="4">
    <source>
        <dbReference type="Proteomes" id="UP000626026"/>
    </source>
</evidence>